<dbReference type="InterPro" id="IPR009057">
    <property type="entry name" value="Homeodomain-like_sf"/>
</dbReference>
<dbReference type="RefSeq" id="WP_054750451.1">
    <property type="nucleotide sequence ID" value="NZ_AYZK01000003.1"/>
</dbReference>
<dbReference type="Pfam" id="PF00440">
    <property type="entry name" value="TetR_N"/>
    <property type="match status" value="1"/>
</dbReference>
<dbReference type="GO" id="GO:0003677">
    <property type="term" value="F:DNA binding"/>
    <property type="evidence" value="ECO:0007669"/>
    <property type="project" value="UniProtKB-UniRule"/>
</dbReference>
<dbReference type="PATRIC" id="fig|1423810.4.peg.1393"/>
<feature type="DNA-binding region" description="H-T-H motif" evidence="2">
    <location>
        <begin position="34"/>
        <end position="53"/>
    </location>
</feature>
<dbReference type="EMBL" id="AYZK01000003">
    <property type="protein sequence ID" value="KRM87203.1"/>
    <property type="molecule type" value="Genomic_DNA"/>
</dbReference>
<evidence type="ECO:0000259" key="3">
    <source>
        <dbReference type="PROSITE" id="PS50977"/>
    </source>
</evidence>
<evidence type="ECO:0000256" key="2">
    <source>
        <dbReference type="PROSITE-ProRule" id="PRU00335"/>
    </source>
</evidence>
<dbReference type="AlphaFoldDB" id="A0A0R2CHQ8"/>
<gene>
    <name evidence="4" type="ORF">FD19_GL001357</name>
</gene>
<keyword evidence="5" id="KW-1185">Reference proteome</keyword>
<sequence length="168" mass="18835">MVLSTFDHIPAAKQARVRAALMDEFTHHPLAEAQVARIVQSAGIARGAFYKYFADLTDAYQYVFADVMRVIHSGVPRQVTSHNGADYVAAVRHFVEAVDTHGYRAFITMYYRHNESVVGVRPTRILEGDDGPRRWAVAVLCHQTVRDVLLDPDQAEARLTQLQQALGD</sequence>
<comment type="caution">
    <text evidence="4">The sequence shown here is derived from an EMBL/GenBank/DDBJ whole genome shotgun (WGS) entry which is preliminary data.</text>
</comment>
<reference evidence="4 5" key="1">
    <citation type="journal article" date="2015" name="Genome Announc.">
        <title>Expanding the biotechnology potential of lactobacilli through comparative genomics of 213 strains and associated genera.</title>
        <authorList>
            <person name="Sun Z."/>
            <person name="Harris H.M."/>
            <person name="McCann A."/>
            <person name="Guo C."/>
            <person name="Argimon S."/>
            <person name="Zhang W."/>
            <person name="Yang X."/>
            <person name="Jeffery I.B."/>
            <person name="Cooney J.C."/>
            <person name="Kagawa T.F."/>
            <person name="Liu W."/>
            <person name="Song Y."/>
            <person name="Salvetti E."/>
            <person name="Wrobel A."/>
            <person name="Rasinkangas P."/>
            <person name="Parkhill J."/>
            <person name="Rea M.C."/>
            <person name="O'Sullivan O."/>
            <person name="Ritari J."/>
            <person name="Douillard F.P."/>
            <person name="Paul Ross R."/>
            <person name="Yang R."/>
            <person name="Briner A.E."/>
            <person name="Felis G.E."/>
            <person name="de Vos W.M."/>
            <person name="Barrangou R."/>
            <person name="Klaenhammer T.R."/>
            <person name="Caufield P.W."/>
            <person name="Cui Y."/>
            <person name="Zhang H."/>
            <person name="O'Toole P.W."/>
        </authorList>
    </citation>
    <scope>NUCLEOTIDE SEQUENCE [LARGE SCALE GENOMIC DNA]</scope>
    <source>
        <strain evidence="4 5">DSM 22698</strain>
    </source>
</reference>
<accession>A0A0R2CHQ8</accession>
<dbReference type="PROSITE" id="PS50977">
    <property type="entry name" value="HTH_TETR_2"/>
    <property type="match status" value="1"/>
</dbReference>
<feature type="domain" description="HTH tetR-type" evidence="3">
    <location>
        <begin position="11"/>
        <end position="71"/>
    </location>
</feature>
<proteinExistence type="predicted"/>
<evidence type="ECO:0000256" key="1">
    <source>
        <dbReference type="ARBA" id="ARBA00023125"/>
    </source>
</evidence>
<dbReference type="Proteomes" id="UP000051789">
    <property type="component" value="Unassembled WGS sequence"/>
</dbReference>
<dbReference type="SUPFAM" id="SSF46689">
    <property type="entry name" value="Homeodomain-like"/>
    <property type="match status" value="1"/>
</dbReference>
<organism evidence="4 5">
    <name type="scientific">Lacticaseibacillus thailandensis DSM 22698 = JCM 13996</name>
    <dbReference type="NCBI Taxonomy" id="1423810"/>
    <lineage>
        <taxon>Bacteria</taxon>
        <taxon>Bacillati</taxon>
        <taxon>Bacillota</taxon>
        <taxon>Bacilli</taxon>
        <taxon>Lactobacillales</taxon>
        <taxon>Lactobacillaceae</taxon>
        <taxon>Lacticaseibacillus</taxon>
    </lineage>
</organism>
<name>A0A0R2CHQ8_9LACO</name>
<evidence type="ECO:0000313" key="4">
    <source>
        <dbReference type="EMBL" id="KRM87203.1"/>
    </source>
</evidence>
<dbReference type="InterPro" id="IPR001647">
    <property type="entry name" value="HTH_TetR"/>
</dbReference>
<dbReference type="Gene3D" id="1.10.357.10">
    <property type="entry name" value="Tetracycline Repressor, domain 2"/>
    <property type="match status" value="1"/>
</dbReference>
<dbReference type="OrthoDB" id="9812484at2"/>
<protein>
    <submittedName>
        <fullName evidence="4">TetR family transcriptional regulator</fullName>
    </submittedName>
</protein>
<evidence type="ECO:0000313" key="5">
    <source>
        <dbReference type="Proteomes" id="UP000051789"/>
    </source>
</evidence>
<keyword evidence="1 2" id="KW-0238">DNA-binding</keyword>
<dbReference type="STRING" id="1423810.FD19_GL001357"/>